<dbReference type="GO" id="GO:0006508">
    <property type="term" value="P:proteolysis"/>
    <property type="evidence" value="ECO:0007669"/>
    <property type="project" value="TreeGrafter"/>
</dbReference>
<proteinExistence type="predicted"/>
<protein>
    <recommendedName>
        <fullName evidence="1">Peptidase S53 activation domain-containing protein</fullName>
    </recommendedName>
</protein>
<organism evidence="2">
    <name type="scientific">Haptolina ericina</name>
    <dbReference type="NCBI Taxonomy" id="156174"/>
    <lineage>
        <taxon>Eukaryota</taxon>
        <taxon>Haptista</taxon>
        <taxon>Haptophyta</taxon>
        <taxon>Prymnesiophyceae</taxon>
        <taxon>Prymnesiales</taxon>
        <taxon>Prymnesiaceae</taxon>
        <taxon>Haptolina</taxon>
    </lineage>
</organism>
<accession>A0A7S3FDT4</accession>
<dbReference type="PANTHER" id="PTHR14218:SF15">
    <property type="entry name" value="TRIPEPTIDYL-PEPTIDASE 1"/>
    <property type="match status" value="1"/>
</dbReference>
<reference evidence="2" key="1">
    <citation type="submission" date="2021-01" db="EMBL/GenBank/DDBJ databases">
        <authorList>
            <person name="Corre E."/>
            <person name="Pelletier E."/>
            <person name="Niang G."/>
            <person name="Scheremetjew M."/>
            <person name="Finn R."/>
            <person name="Kale V."/>
            <person name="Holt S."/>
            <person name="Cochrane G."/>
            <person name="Meng A."/>
            <person name="Brown T."/>
            <person name="Cohen L."/>
        </authorList>
    </citation>
    <scope>NUCLEOTIDE SEQUENCE</scope>
    <source>
        <strain evidence="2">CCMP281</strain>
    </source>
</reference>
<dbReference type="InterPro" id="IPR015366">
    <property type="entry name" value="S53_propep"/>
</dbReference>
<name>A0A7S3FDT4_9EUKA</name>
<dbReference type="SMART" id="SM00944">
    <property type="entry name" value="Pro-kuma_activ"/>
    <property type="match status" value="1"/>
</dbReference>
<dbReference type="PANTHER" id="PTHR14218">
    <property type="entry name" value="PROTEASE S8 TRIPEPTIDYL PEPTIDASE I CLN2"/>
    <property type="match status" value="1"/>
</dbReference>
<evidence type="ECO:0000259" key="1">
    <source>
        <dbReference type="SMART" id="SM00944"/>
    </source>
</evidence>
<dbReference type="AlphaFoldDB" id="A0A7S3FDT4"/>
<evidence type="ECO:0000313" key="2">
    <source>
        <dbReference type="EMBL" id="CAE0142839.1"/>
    </source>
</evidence>
<dbReference type="SUPFAM" id="SSF54897">
    <property type="entry name" value="Protease propeptides/inhibitors"/>
    <property type="match status" value="1"/>
</dbReference>
<gene>
    <name evidence="2" type="ORF">HERI1096_LOCUS34533</name>
</gene>
<dbReference type="InterPro" id="IPR050819">
    <property type="entry name" value="Tripeptidyl-peptidase_I"/>
</dbReference>
<sequence>MTLHIFVAHEPESIALLTQHLDAAAYPESPAYGRHLTFRQLNSLMAPRIGSLVAIRVWIEGAGVSWNDVKHNLAQDILTVELRVGEAEVLLQAEYYNLAANTGVRDKRRLSIVRAARYSLPDSIKRFVDVVGPTSRLPAMPPLATAESGGALGTTTDATCVKPAWLRSRYGTSKYTLAEPSTNSSLAITGSLATSTSIRMMSPTSLARTTGRR</sequence>
<dbReference type="GO" id="GO:0008240">
    <property type="term" value="F:tripeptidyl-peptidase activity"/>
    <property type="evidence" value="ECO:0007669"/>
    <property type="project" value="TreeGrafter"/>
</dbReference>
<dbReference type="EMBL" id="HBHX01062465">
    <property type="protein sequence ID" value="CAE0142839.1"/>
    <property type="molecule type" value="Transcribed_RNA"/>
</dbReference>
<dbReference type="Pfam" id="PF09286">
    <property type="entry name" value="Pro-kuma_activ"/>
    <property type="match status" value="1"/>
</dbReference>
<dbReference type="GO" id="GO:0004175">
    <property type="term" value="F:endopeptidase activity"/>
    <property type="evidence" value="ECO:0007669"/>
    <property type="project" value="TreeGrafter"/>
</dbReference>
<feature type="domain" description="Peptidase S53 activation" evidence="1">
    <location>
        <begin position="1"/>
        <end position="137"/>
    </location>
</feature>